<evidence type="ECO:0000256" key="6">
    <source>
        <dbReference type="ARBA" id="ARBA00022898"/>
    </source>
</evidence>
<dbReference type="InterPro" id="IPR005786">
    <property type="entry name" value="B_amino_transII"/>
</dbReference>
<dbReference type="InterPro" id="IPR036038">
    <property type="entry name" value="Aminotransferase-like"/>
</dbReference>
<organism evidence="8">
    <name type="scientific">Strombidium inclinatum</name>
    <dbReference type="NCBI Taxonomy" id="197538"/>
    <lineage>
        <taxon>Eukaryota</taxon>
        <taxon>Sar</taxon>
        <taxon>Alveolata</taxon>
        <taxon>Ciliophora</taxon>
        <taxon>Intramacronucleata</taxon>
        <taxon>Spirotrichea</taxon>
        <taxon>Oligotrichia</taxon>
        <taxon>Strombidiidae</taxon>
        <taxon>Strombidium</taxon>
    </lineage>
</organism>
<dbReference type="AlphaFoldDB" id="A0A7S3IPF6"/>
<dbReference type="Gene3D" id="3.30.470.10">
    <property type="match status" value="1"/>
</dbReference>
<gene>
    <name evidence="8" type="ORF">SINC0208_LOCUS8712</name>
</gene>
<dbReference type="EMBL" id="HBIH01021855">
    <property type="protein sequence ID" value="CAE0328085.1"/>
    <property type="molecule type" value="Transcribed_RNA"/>
</dbReference>
<keyword evidence="3" id="KW-0032">Aminotransferase</keyword>
<dbReference type="InterPro" id="IPR001544">
    <property type="entry name" value="Aminotrans_IV"/>
</dbReference>
<dbReference type="InterPro" id="IPR043131">
    <property type="entry name" value="BCAT-like_N"/>
</dbReference>
<dbReference type="Pfam" id="PF01063">
    <property type="entry name" value="Aminotran_4"/>
    <property type="match status" value="1"/>
</dbReference>
<keyword evidence="5" id="KW-0808">Transferase</keyword>
<comment type="cofactor">
    <cofactor evidence="1">
        <name>pyridoxal 5'-phosphate</name>
        <dbReference type="ChEBI" id="CHEBI:597326"/>
    </cofactor>
</comment>
<dbReference type="InterPro" id="IPR043132">
    <property type="entry name" value="BCAT-like_C"/>
</dbReference>
<dbReference type="PANTHER" id="PTHR11825">
    <property type="entry name" value="SUBGROUP IIII AMINOTRANSFERASE"/>
    <property type="match status" value="1"/>
</dbReference>
<evidence type="ECO:0000256" key="3">
    <source>
        <dbReference type="ARBA" id="ARBA00022576"/>
    </source>
</evidence>
<keyword evidence="6" id="KW-0663">Pyridoxal phosphate</keyword>
<evidence type="ECO:0000313" key="8">
    <source>
        <dbReference type="EMBL" id="CAE0328085.1"/>
    </source>
</evidence>
<proteinExistence type="inferred from homology"/>
<dbReference type="GO" id="GO:0009082">
    <property type="term" value="P:branched-chain amino acid biosynthetic process"/>
    <property type="evidence" value="ECO:0007669"/>
    <property type="project" value="UniProtKB-KW"/>
</dbReference>
<sequence length="286" mass="32791">MNILQNSETGKFQAFRPNHQLRQFLQSCNHIDMPLFDTNELLKCIQSLVQIDKDWYPHLDDPAQFYLRMTHISTDPLLGVKSPAQSKIYCILNPTTLKSRPLSLKCSDGVNKAWPLGHAQYTLSGNLGPLVPYIYDAKQNGYDDVLWLLDDYVQDMTVLNVFFVLKNRYGNLELATPKDNGCILPSNIRNSILSLKDKIREDTGMRVNERQVSIHEMMNAYYEGRLIEVIGCSTSSIIQPINRITYRDQRIRLETDGSSKYTSYLSGLMQDVMMGPTSHKWITAME</sequence>
<dbReference type="GO" id="GO:0004084">
    <property type="term" value="F:branched-chain-amino-acid transaminase activity"/>
    <property type="evidence" value="ECO:0007669"/>
    <property type="project" value="InterPro"/>
</dbReference>
<dbReference type="SUPFAM" id="SSF56752">
    <property type="entry name" value="D-aminoacid aminotransferase-like PLP-dependent enzymes"/>
    <property type="match status" value="1"/>
</dbReference>
<reference evidence="8" key="1">
    <citation type="submission" date="2021-01" db="EMBL/GenBank/DDBJ databases">
        <authorList>
            <person name="Corre E."/>
            <person name="Pelletier E."/>
            <person name="Niang G."/>
            <person name="Scheremetjew M."/>
            <person name="Finn R."/>
            <person name="Kale V."/>
            <person name="Holt S."/>
            <person name="Cochrane G."/>
            <person name="Meng A."/>
            <person name="Brown T."/>
            <person name="Cohen L."/>
        </authorList>
    </citation>
    <scope>NUCLEOTIDE SEQUENCE</scope>
    <source>
        <strain evidence="8">S3</strain>
    </source>
</reference>
<dbReference type="PANTHER" id="PTHR11825:SF44">
    <property type="entry name" value="BRANCHED-CHAIN-AMINO-ACID AMINOTRANSFERASE"/>
    <property type="match status" value="1"/>
</dbReference>
<evidence type="ECO:0000256" key="5">
    <source>
        <dbReference type="ARBA" id="ARBA00022679"/>
    </source>
</evidence>
<name>A0A7S3IPF6_9SPIT</name>
<keyword evidence="7" id="KW-0100">Branched-chain amino acid biosynthesis</keyword>
<evidence type="ECO:0000256" key="1">
    <source>
        <dbReference type="ARBA" id="ARBA00001933"/>
    </source>
</evidence>
<evidence type="ECO:0000256" key="2">
    <source>
        <dbReference type="ARBA" id="ARBA00009320"/>
    </source>
</evidence>
<evidence type="ECO:0000256" key="7">
    <source>
        <dbReference type="ARBA" id="ARBA00023304"/>
    </source>
</evidence>
<dbReference type="Gene3D" id="3.20.10.10">
    <property type="entry name" value="D-amino Acid Aminotransferase, subunit A, domain 2"/>
    <property type="match status" value="1"/>
</dbReference>
<keyword evidence="4" id="KW-0028">Amino-acid biosynthesis</keyword>
<dbReference type="GO" id="GO:0008652">
    <property type="term" value="P:amino acid biosynthetic process"/>
    <property type="evidence" value="ECO:0007669"/>
    <property type="project" value="UniProtKB-KW"/>
</dbReference>
<accession>A0A7S3IPF6</accession>
<protein>
    <submittedName>
        <fullName evidence="8">Uncharacterized protein</fullName>
    </submittedName>
</protein>
<evidence type="ECO:0000256" key="4">
    <source>
        <dbReference type="ARBA" id="ARBA00022605"/>
    </source>
</evidence>
<comment type="similarity">
    <text evidence="2">Belongs to the class-IV pyridoxal-phosphate-dependent aminotransferase family.</text>
</comment>